<dbReference type="AlphaFoldDB" id="A0A0H1RH36"/>
<name>A0A0H1RH36_9HYPH</name>
<proteinExistence type="predicted"/>
<reference evidence="1 2" key="1">
    <citation type="submission" date="2015-05" db="EMBL/GenBank/DDBJ databases">
        <title>Draft genome sequence of Microvirga vignae strain BR3299, a novel nitrogen fixing bacteria isolated from Brazil semi-aired region.</title>
        <authorList>
            <person name="Zilli J.E."/>
            <person name="Passos S.R."/>
            <person name="Leite J."/>
            <person name="Baldani J.I."/>
            <person name="Xavier G.R."/>
            <person name="Rumjaneck N.G."/>
            <person name="Simoes-Araujo J.L."/>
        </authorList>
    </citation>
    <scope>NUCLEOTIDE SEQUENCE [LARGE SCALE GENOMIC DNA]</scope>
    <source>
        <strain evidence="1 2">BR3299</strain>
    </source>
</reference>
<keyword evidence="2" id="KW-1185">Reference proteome</keyword>
<dbReference type="EMBL" id="LCYG01000011">
    <property type="protein sequence ID" value="KLK94508.1"/>
    <property type="molecule type" value="Genomic_DNA"/>
</dbReference>
<comment type="caution">
    <text evidence="1">The sequence shown here is derived from an EMBL/GenBank/DDBJ whole genome shotgun (WGS) entry which is preliminary data.</text>
</comment>
<sequence length="86" mass="9109">LEAHLIKGSDAVIGSRHHTSGELATSDGKIATEIVHKVDVRFGSHSEAPLSFKSVCVFRPKGDIRSPPALCQEPSFPAARISAMGT</sequence>
<protein>
    <submittedName>
        <fullName evidence="1">Uncharacterized protein</fullName>
    </submittedName>
</protein>
<accession>A0A0H1RH36</accession>
<gene>
    <name evidence="1" type="ORF">AA309_02695</name>
</gene>
<dbReference type="Proteomes" id="UP000035489">
    <property type="component" value="Unassembled WGS sequence"/>
</dbReference>
<evidence type="ECO:0000313" key="2">
    <source>
        <dbReference type="Proteomes" id="UP000035489"/>
    </source>
</evidence>
<feature type="non-terminal residue" evidence="1">
    <location>
        <position position="1"/>
    </location>
</feature>
<organism evidence="1 2">
    <name type="scientific">Microvirga vignae</name>
    <dbReference type="NCBI Taxonomy" id="1225564"/>
    <lineage>
        <taxon>Bacteria</taxon>
        <taxon>Pseudomonadati</taxon>
        <taxon>Pseudomonadota</taxon>
        <taxon>Alphaproteobacteria</taxon>
        <taxon>Hyphomicrobiales</taxon>
        <taxon>Methylobacteriaceae</taxon>
        <taxon>Microvirga</taxon>
    </lineage>
</organism>
<evidence type="ECO:0000313" key="1">
    <source>
        <dbReference type="EMBL" id="KLK94508.1"/>
    </source>
</evidence>